<evidence type="ECO:0000313" key="2">
    <source>
        <dbReference type="EMBL" id="MCJ8208625.1"/>
    </source>
</evidence>
<keyword evidence="3" id="KW-1185">Reference proteome</keyword>
<name>A0A9X1X1K7_9SPHI</name>
<dbReference type="RefSeq" id="WP_245128454.1">
    <property type="nucleotide sequence ID" value="NZ_JALJEJ010000001.1"/>
</dbReference>
<evidence type="ECO:0000256" key="1">
    <source>
        <dbReference type="SAM" id="Phobius"/>
    </source>
</evidence>
<keyword evidence="1" id="KW-0472">Membrane</keyword>
<keyword evidence="1" id="KW-0812">Transmembrane</keyword>
<comment type="caution">
    <text evidence="2">The sequence shown here is derived from an EMBL/GenBank/DDBJ whole genome shotgun (WGS) entry which is preliminary data.</text>
</comment>
<organism evidence="2 3">
    <name type="scientific">Mucilaginibacter straminoryzae</name>
    <dbReference type="NCBI Taxonomy" id="2932774"/>
    <lineage>
        <taxon>Bacteria</taxon>
        <taxon>Pseudomonadati</taxon>
        <taxon>Bacteroidota</taxon>
        <taxon>Sphingobacteriia</taxon>
        <taxon>Sphingobacteriales</taxon>
        <taxon>Sphingobacteriaceae</taxon>
        <taxon>Mucilaginibacter</taxon>
    </lineage>
</organism>
<proteinExistence type="predicted"/>
<dbReference type="AlphaFoldDB" id="A0A9X1X1K7"/>
<feature type="transmembrane region" description="Helical" evidence="1">
    <location>
        <begin position="104"/>
        <end position="123"/>
    </location>
</feature>
<dbReference type="InterPro" id="IPR009325">
    <property type="entry name" value="DUF983"/>
</dbReference>
<dbReference type="EMBL" id="JALJEJ010000001">
    <property type="protein sequence ID" value="MCJ8208625.1"/>
    <property type="molecule type" value="Genomic_DNA"/>
</dbReference>
<reference evidence="2" key="1">
    <citation type="submission" date="2022-04" db="EMBL/GenBank/DDBJ databases">
        <title>Mucilaginibacter sp. RS28 isolated from freshwater.</title>
        <authorList>
            <person name="Ko S.-R."/>
        </authorList>
    </citation>
    <scope>NUCLEOTIDE SEQUENCE</scope>
    <source>
        <strain evidence="2">RS28</strain>
    </source>
</reference>
<evidence type="ECO:0000313" key="3">
    <source>
        <dbReference type="Proteomes" id="UP001139450"/>
    </source>
</evidence>
<feature type="transmembrane region" description="Helical" evidence="1">
    <location>
        <begin position="72"/>
        <end position="98"/>
    </location>
</feature>
<keyword evidence="1" id="KW-1133">Transmembrane helix</keyword>
<protein>
    <submittedName>
        <fullName evidence="2">DUF983 domain-containing protein</fullName>
    </submittedName>
</protein>
<dbReference type="Proteomes" id="UP001139450">
    <property type="component" value="Unassembled WGS sequence"/>
</dbReference>
<sequence length="155" mass="17740">MKTLTIDTNSMKENQDNGAPYIHSGFKAALHGKCPKCRTGNMFATGPMQLFGQKMNENCPHCGFHFEVEPGYFYVAMFVSYAMNVAIMVTFAVATYILSHSWNPWVYIAVTLIPAFLFSPLTFRYSRIILLFWLTPGLHFDPERAKPDYRKADKH</sequence>
<dbReference type="Pfam" id="PF06170">
    <property type="entry name" value="DUF983"/>
    <property type="match status" value="1"/>
</dbReference>
<gene>
    <name evidence="2" type="ORF">MUY27_02820</name>
</gene>
<accession>A0A9X1X1K7</accession>